<keyword evidence="1" id="KW-0175">Coiled coil</keyword>
<proteinExistence type="predicted"/>
<sequence>MSFSQMIASPSISGFIPGTPATSSPRATPRKKRKQVKLVNPARHFDLSAHDASASTSQLDSFDSFLPNIPSPEGERRSSNSLSLDLSPPPPTSPPITVMGSGPNNVDADRSTTTPPASPPPLQSTPAPVVALLEESLASETQTPPRSVTPRWPLSLGRGPTGTTTASSATAAANASKEHISDDSMADMEEVELDDSLATVQKETPGKYGMLLSSSRPGGLLGRPLLRAELNGSEGPVAPSTPIQSRLLHSFSTPAGTHLVPQTPRSILRPGNTPATGNSVRFNQSVFFKVIERLPDFVDEPSHHSFEQLGDEGITDLGDEPLIKEEVPMIEPASSDEDEDSLEFEPTHKPHNSSFEEADINSFDDEVTQNTLTNSQTFHDLGFNQFEPGTEIIVTPEDHTGEGDWTWSPETDLVDVQPIRHFSPLAVPNEEWNEASPNNSSEWVVPADLSFGNDSLPKLAGASFSISAMVDPDATAATRIAPRRPGSAPMWADRSLESITSGATTTGTQDEEKTPVAALRTRLAASKYVATGSLSLPSTSPKTSPRMSSSRILASVVDMDELPVPSSLPSSPLTRRISPPHLAAVTEEEEETTSVRAKSPVPALDEPVFGTGGSRPGSLSLFRRPSMDEHSDAESEPASDVSDKENNPPALIRSRSPTPDPTSNTTAAVLAPHAQAVFDAQALYAKSLQDEVTSYRELLQKLKGDVVQRDTIIAKLMPVQDEMRELRAALLESRNTNKELKIEQSELREQLSDMEGVNAELRDGIQVAADEKHELNQKLEETQYDLQVARDDMNASGIQSSVSAREGPMELRAKLEEAEYQLQAAIDEKDIAVHELSHVRKQIDELQGKLQAESNMVLDLEDHNEMLSSKVTTLNASIEEKNTELEMMRAELETTSVELEAKCAELDTANVELEARSAQLEAKSEELQSKNFDLEAKEADLDARHTELEQLHTDLETAQKALEEEARREATPKVLGEADSNRSPFYGNGNGAEKNHHAHSDQLKIKDMKIKALERQVKRLNEDRELLSVAANSAQIQTELVKRRLSHYEGGTTPRANGPRFSSVTPSQPTPAPSGRRYPLGVTPRR</sequence>
<feature type="compositionally biased region" description="Polar residues" evidence="2">
    <location>
        <begin position="655"/>
        <end position="666"/>
    </location>
</feature>
<dbReference type="GeneID" id="39591826"/>
<comment type="caution">
    <text evidence="3">The sequence shown here is derived from an EMBL/GenBank/DDBJ whole genome shotgun (WGS) entry which is preliminary data.</text>
</comment>
<gene>
    <name evidence="3" type="ORF">EHS24_007283</name>
</gene>
<feature type="compositionally biased region" description="Acidic residues" evidence="2">
    <location>
        <begin position="334"/>
        <end position="343"/>
    </location>
</feature>
<evidence type="ECO:0000256" key="1">
    <source>
        <dbReference type="SAM" id="Coils"/>
    </source>
</evidence>
<name>A0A427XY01_9TREE</name>
<keyword evidence="4" id="KW-1185">Reference proteome</keyword>
<dbReference type="EMBL" id="RSCE01000004">
    <property type="protein sequence ID" value="RSH83595.1"/>
    <property type="molecule type" value="Genomic_DNA"/>
</dbReference>
<accession>A0A427XY01</accession>
<dbReference type="PANTHER" id="PTHR45615">
    <property type="entry name" value="MYOSIN HEAVY CHAIN, NON-MUSCLE"/>
    <property type="match status" value="1"/>
</dbReference>
<feature type="compositionally biased region" description="Low complexity" evidence="2">
    <location>
        <begin position="161"/>
        <end position="175"/>
    </location>
</feature>
<feature type="coiled-coil region" evidence="1">
    <location>
        <begin position="1003"/>
        <end position="1030"/>
    </location>
</feature>
<feature type="region of interest" description="Disordered" evidence="2">
    <location>
        <begin position="1"/>
        <end position="184"/>
    </location>
</feature>
<feature type="region of interest" description="Disordered" evidence="2">
    <location>
        <begin position="582"/>
        <end position="666"/>
    </location>
</feature>
<dbReference type="RefSeq" id="XP_028477547.1">
    <property type="nucleotide sequence ID" value="XM_028622655.1"/>
</dbReference>
<evidence type="ECO:0000256" key="2">
    <source>
        <dbReference type="SAM" id="MobiDB-lite"/>
    </source>
</evidence>
<feature type="region of interest" description="Disordered" evidence="2">
    <location>
        <begin position="1045"/>
        <end position="1086"/>
    </location>
</feature>
<reference evidence="3 4" key="1">
    <citation type="submission" date="2018-11" db="EMBL/GenBank/DDBJ databases">
        <title>Genome sequence of Apiotrichum porosum DSM 27194.</title>
        <authorList>
            <person name="Aliyu H."/>
            <person name="Gorte O."/>
            <person name="Ochsenreither K."/>
        </authorList>
    </citation>
    <scope>NUCLEOTIDE SEQUENCE [LARGE SCALE GENOMIC DNA]</scope>
    <source>
        <strain evidence="3 4">DSM 27194</strain>
    </source>
</reference>
<dbReference type="PANTHER" id="PTHR45615:SF53">
    <property type="entry name" value="MYOSIN HEAVY CHAIN"/>
    <property type="match status" value="1"/>
</dbReference>
<feature type="compositionally biased region" description="Polar residues" evidence="2">
    <location>
        <begin position="1"/>
        <end position="12"/>
    </location>
</feature>
<evidence type="ECO:0000313" key="4">
    <source>
        <dbReference type="Proteomes" id="UP000279236"/>
    </source>
</evidence>
<dbReference type="Proteomes" id="UP000279236">
    <property type="component" value="Unassembled WGS sequence"/>
</dbReference>
<organism evidence="3 4">
    <name type="scientific">Apiotrichum porosum</name>
    <dbReference type="NCBI Taxonomy" id="105984"/>
    <lineage>
        <taxon>Eukaryota</taxon>
        <taxon>Fungi</taxon>
        <taxon>Dikarya</taxon>
        <taxon>Basidiomycota</taxon>
        <taxon>Agaricomycotina</taxon>
        <taxon>Tremellomycetes</taxon>
        <taxon>Trichosporonales</taxon>
        <taxon>Trichosporonaceae</taxon>
        <taxon>Apiotrichum</taxon>
    </lineage>
</organism>
<dbReference type="STRING" id="105984.A0A427XY01"/>
<feature type="region of interest" description="Disordered" evidence="2">
    <location>
        <begin position="331"/>
        <end position="355"/>
    </location>
</feature>
<evidence type="ECO:0000313" key="3">
    <source>
        <dbReference type="EMBL" id="RSH83595.1"/>
    </source>
</evidence>
<feature type="region of interest" description="Disordered" evidence="2">
    <location>
        <begin position="966"/>
        <end position="1001"/>
    </location>
</feature>
<protein>
    <submittedName>
        <fullName evidence="3">Uncharacterized protein</fullName>
    </submittedName>
</protein>
<dbReference type="AlphaFoldDB" id="A0A427XY01"/>
<dbReference type="OrthoDB" id="2593174at2759"/>